<dbReference type="RefSeq" id="XP_003647619.1">
    <property type="nucleotide sequence ID" value="XM_003647571.1"/>
</dbReference>
<keyword evidence="4" id="KW-1185">Reference proteome</keyword>
<dbReference type="EMBL" id="CP002502">
    <property type="protein sequence ID" value="AET40802.1"/>
    <property type="molecule type" value="Genomic_DNA"/>
</dbReference>
<keyword evidence="2" id="KW-0472">Membrane</keyword>
<organism evidence="3 4">
    <name type="scientific">Eremothecium cymbalariae (strain CBS 270.75 / DBVPG 7215 / KCTC 17166 / NRRL Y-17582)</name>
    <name type="common">Yeast</name>
    <dbReference type="NCBI Taxonomy" id="931890"/>
    <lineage>
        <taxon>Eukaryota</taxon>
        <taxon>Fungi</taxon>
        <taxon>Dikarya</taxon>
        <taxon>Ascomycota</taxon>
        <taxon>Saccharomycotina</taxon>
        <taxon>Saccharomycetes</taxon>
        <taxon>Saccharomycetales</taxon>
        <taxon>Saccharomycetaceae</taxon>
        <taxon>Eremothecium</taxon>
    </lineage>
</organism>
<dbReference type="OrthoDB" id="4053921at2759"/>
<evidence type="ECO:0000256" key="1">
    <source>
        <dbReference type="SAM" id="MobiDB-lite"/>
    </source>
</evidence>
<evidence type="ECO:0000313" key="3">
    <source>
        <dbReference type="EMBL" id="AET40802.1"/>
    </source>
</evidence>
<keyword evidence="2" id="KW-1133">Transmembrane helix</keyword>
<evidence type="ECO:0000256" key="2">
    <source>
        <dbReference type="SAM" id="Phobius"/>
    </source>
</evidence>
<dbReference type="STRING" id="931890.G8JUM2"/>
<protein>
    <submittedName>
        <fullName evidence="3">Uncharacterized protein</fullName>
    </submittedName>
</protein>
<evidence type="ECO:0000313" key="4">
    <source>
        <dbReference type="Proteomes" id="UP000006790"/>
    </source>
</evidence>
<proteinExistence type="predicted"/>
<dbReference type="HOGENOM" id="CLU_858446_0_0_1"/>
<keyword evidence="2" id="KW-0812">Transmembrane</keyword>
<feature type="transmembrane region" description="Helical" evidence="2">
    <location>
        <begin position="314"/>
        <end position="334"/>
    </location>
</feature>
<dbReference type="FunCoup" id="G8JUM2">
    <property type="interactions" value="108"/>
</dbReference>
<dbReference type="OMA" id="LIESKWH"/>
<dbReference type="Proteomes" id="UP000006790">
    <property type="component" value="Chromosome 6"/>
</dbReference>
<gene>
    <name evidence="3" type="ordered locus">Ecym_6431</name>
</gene>
<dbReference type="AlphaFoldDB" id="G8JUM2"/>
<dbReference type="InParanoid" id="G8JUM2"/>
<dbReference type="KEGG" id="erc:Ecym_6431"/>
<name>G8JUM2_ERECY</name>
<feature type="compositionally biased region" description="Low complexity" evidence="1">
    <location>
        <begin position="46"/>
        <end position="57"/>
    </location>
</feature>
<accession>G8JUM2</accession>
<feature type="region of interest" description="Disordered" evidence="1">
    <location>
        <begin position="34"/>
        <end position="61"/>
    </location>
</feature>
<dbReference type="GeneID" id="11472357"/>
<reference evidence="4" key="1">
    <citation type="journal article" date="2012" name="G3 (Bethesda)">
        <title>Pichia sorbitophila, an interspecies yeast hybrid reveals early steps of genome resolution following polyploidization.</title>
        <authorList>
            <person name="Leh Louis V."/>
            <person name="Despons L."/>
            <person name="Friedrich A."/>
            <person name="Martin T."/>
            <person name="Durrens P."/>
            <person name="Casaregola S."/>
            <person name="Neuveglise C."/>
            <person name="Fairhead C."/>
            <person name="Marck C."/>
            <person name="Cruz J.A."/>
            <person name="Straub M.L."/>
            <person name="Kugler V."/>
            <person name="Sacerdot C."/>
            <person name="Uzunov Z."/>
            <person name="Thierry A."/>
            <person name="Weiss S."/>
            <person name="Bleykasten C."/>
            <person name="De Montigny J."/>
            <person name="Jacques N."/>
            <person name="Jung P."/>
            <person name="Lemaire M."/>
            <person name="Mallet S."/>
            <person name="Morel G."/>
            <person name="Richard G.F."/>
            <person name="Sarkar A."/>
            <person name="Savel G."/>
            <person name="Schacherer J."/>
            <person name="Seret M.L."/>
            <person name="Talla E."/>
            <person name="Samson G."/>
            <person name="Jubin C."/>
            <person name="Poulain J."/>
            <person name="Vacherie B."/>
            <person name="Barbe V."/>
            <person name="Pelletier E."/>
            <person name="Sherman D.J."/>
            <person name="Westhof E."/>
            <person name="Weissenbach J."/>
            <person name="Baret P.V."/>
            <person name="Wincker P."/>
            <person name="Gaillardin C."/>
            <person name="Dujon B."/>
            <person name="Souciet J.L."/>
        </authorList>
    </citation>
    <scope>NUCLEOTIDE SEQUENCE [LARGE SCALE GENOMIC DNA]</scope>
    <source>
        <strain evidence="4">CBS 270.75 / DBVPG 7215 / KCTC 17166 / NRRL Y-17582</strain>
    </source>
</reference>
<sequence>MGSTYLPSRESRLMSESRVSKINKLYEDVQRRRHNQVTNHSHRDSVVSNNSTSVVTVDIPSPDDLTMSQEFINRDKSSGFSDITLKPHTLHAIRGVSPTRKYRNNLQSPINSDSEMMPEDDEAADLTPRLRSRRSIIRLSAESTPYRHSNQQTVYEMTQGTNSSANASRVGYRKYNTRTQLRSQLGQPVPLGYISTMSEQPVNDQQTSINENMDLESRLRKIMQKDKATFERRLQQIRQHYYQHPPSSVNEDMTHSIMQNSVTDRNFDTSRQEGSVYDNSESEKIKNELHKTVEKLEEVLSLLHPTPSNYHFEFVMWSGCIIILTICNVYVYYFL</sequence>
<dbReference type="eggNOG" id="ENOG502S30N">
    <property type="taxonomic scope" value="Eukaryota"/>
</dbReference>